<dbReference type="PROSITE" id="PS51257">
    <property type="entry name" value="PROKAR_LIPOPROTEIN"/>
    <property type="match status" value="1"/>
</dbReference>
<feature type="chain" id="PRO_5045293675" description="DUF1735 domain-containing protein" evidence="1">
    <location>
        <begin position="18"/>
        <end position="142"/>
    </location>
</feature>
<protein>
    <recommendedName>
        <fullName evidence="4">DUF1735 domain-containing protein</fullName>
    </recommendedName>
</protein>
<evidence type="ECO:0008006" key="4">
    <source>
        <dbReference type="Google" id="ProtNLM"/>
    </source>
</evidence>
<evidence type="ECO:0000313" key="2">
    <source>
        <dbReference type="EMBL" id="MEE1885111.1"/>
    </source>
</evidence>
<keyword evidence="1" id="KW-0732">Signal</keyword>
<dbReference type="RefSeq" id="WP_330146014.1">
    <property type="nucleotide sequence ID" value="NZ_JAZDQU010000002.1"/>
</dbReference>
<feature type="signal peptide" evidence="1">
    <location>
        <begin position="1"/>
        <end position="17"/>
    </location>
</feature>
<evidence type="ECO:0000313" key="3">
    <source>
        <dbReference type="Proteomes" id="UP001337681"/>
    </source>
</evidence>
<proteinExistence type="predicted"/>
<comment type="caution">
    <text evidence="2">The sequence shown here is derived from an EMBL/GenBank/DDBJ whole genome shotgun (WGS) entry which is preliminary data.</text>
</comment>
<organism evidence="2 3">
    <name type="scientific">Pedobacter flavus</name>
    <dbReference type="NCBI Taxonomy" id="3113906"/>
    <lineage>
        <taxon>Bacteria</taxon>
        <taxon>Pseudomonadati</taxon>
        <taxon>Bacteroidota</taxon>
        <taxon>Sphingobacteriia</taxon>
        <taxon>Sphingobacteriales</taxon>
        <taxon>Sphingobacteriaceae</taxon>
        <taxon>Pedobacter</taxon>
    </lineage>
</organism>
<sequence length="142" mass="15738">MKKLTLLLICIATLGLASCEKQTIVNETAGSKTYIRDIQPTQWKLSNDGLTYSADLSISGIDPYHIQNEATLVYLSYTPTQNSATSYIQLPFVYNVDSYSYEVYNGGLTIDIQSSDFQDRAPIRPSGAVRVKVVLVPSDYVN</sequence>
<evidence type="ECO:0000256" key="1">
    <source>
        <dbReference type="SAM" id="SignalP"/>
    </source>
</evidence>
<reference evidence="2 3" key="1">
    <citation type="submission" date="2024-01" db="EMBL/GenBank/DDBJ databases">
        <title>Pedobacter sp. nov., isolated from oil-contaminated soil.</title>
        <authorList>
            <person name="Le N.T.T."/>
        </authorList>
    </citation>
    <scope>NUCLEOTIDE SEQUENCE [LARGE SCALE GENOMIC DNA]</scope>
    <source>
        <strain evidence="2 3">VNH31</strain>
    </source>
</reference>
<gene>
    <name evidence="2" type="ORF">VRU49_06710</name>
</gene>
<dbReference type="Proteomes" id="UP001337681">
    <property type="component" value="Unassembled WGS sequence"/>
</dbReference>
<accession>A0ABU7H1I8</accession>
<name>A0ABU7H1I8_9SPHI</name>
<dbReference type="EMBL" id="JAZDQU010000002">
    <property type="protein sequence ID" value="MEE1885111.1"/>
    <property type="molecule type" value="Genomic_DNA"/>
</dbReference>
<keyword evidence="3" id="KW-1185">Reference proteome</keyword>